<name>A0AAV4IF69_9GAST</name>
<evidence type="ECO:0000313" key="1">
    <source>
        <dbReference type="EMBL" id="GFS08140.1"/>
    </source>
</evidence>
<sequence>MASLTDFMDCVTTQDTRRRIQAHSELVPFLSDPRSSLECEDYELDTLIEGLTAWVKSSNFKIQIKTKDKLYIDEDVKPRTARRVRGYMEALETLHADDDNVKRNRTHR</sequence>
<accession>A0AAV4IF69</accession>
<organism evidence="1 2">
    <name type="scientific">Elysia marginata</name>
    <dbReference type="NCBI Taxonomy" id="1093978"/>
    <lineage>
        <taxon>Eukaryota</taxon>
        <taxon>Metazoa</taxon>
        <taxon>Spiralia</taxon>
        <taxon>Lophotrochozoa</taxon>
        <taxon>Mollusca</taxon>
        <taxon>Gastropoda</taxon>
        <taxon>Heterobranchia</taxon>
        <taxon>Euthyneura</taxon>
        <taxon>Panpulmonata</taxon>
        <taxon>Sacoglossa</taxon>
        <taxon>Placobranchoidea</taxon>
        <taxon>Plakobranchidae</taxon>
        <taxon>Elysia</taxon>
    </lineage>
</organism>
<comment type="caution">
    <text evidence="1">The sequence shown here is derived from an EMBL/GenBank/DDBJ whole genome shotgun (WGS) entry which is preliminary data.</text>
</comment>
<protein>
    <submittedName>
        <fullName evidence="1">CLIP-associating protein 1</fullName>
    </submittedName>
</protein>
<proteinExistence type="predicted"/>
<keyword evidence="2" id="KW-1185">Reference proteome</keyword>
<dbReference type="EMBL" id="BMAT01013243">
    <property type="protein sequence ID" value="GFS08140.1"/>
    <property type="molecule type" value="Genomic_DNA"/>
</dbReference>
<evidence type="ECO:0000313" key="2">
    <source>
        <dbReference type="Proteomes" id="UP000762676"/>
    </source>
</evidence>
<dbReference type="Proteomes" id="UP000762676">
    <property type="component" value="Unassembled WGS sequence"/>
</dbReference>
<gene>
    <name evidence="1" type="ORF">ElyMa_006586100</name>
</gene>
<reference evidence="1 2" key="1">
    <citation type="journal article" date="2021" name="Elife">
        <title>Chloroplast acquisition without the gene transfer in kleptoplastic sea slugs, Plakobranchus ocellatus.</title>
        <authorList>
            <person name="Maeda T."/>
            <person name="Takahashi S."/>
            <person name="Yoshida T."/>
            <person name="Shimamura S."/>
            <person name="Takaki Y."/>
            <person name="Nagai Y."/>
            <person name="Toyoda A."/>
            <person name="Suzuki Y."/>
            <person name="Arimoto A."/>
            <person name="Ishii H."/>
            <person name="Satoh N."/>
            <person name="Nishiyama T."/>
            <person name="Hasebe M."/>
            <person name="Maruyama T."/>
            <person name="Minagawa J."/>
            <person name="Obokata J."/>
            <person name="Shigenobu S."/>
        </authorList>
    </citation>
    <scope>NUCLEOTIDE SEQUENCE [LARGE SCALE GENOMIC DNA]</scope>
</reference>
<dbReference type="AlphaFoldDB" id="A0AAV4IF69"/>